<dbReference type="GO" id="GO:0006520">
    <property type="term" value="P:amino acid metabolic process"/>
    <property type="evidence" value="ECO:0007669"/>
    <property type="project" value="InterPro"/>
</dbReference>
<feature type="binding site" evidence="6">
    <location>
        <position position="459"/>
    </location>
    <ligand>
        <name>Zn(2+)</name>
        <dbReference type="ChEBI" id="CHEBI:29105"/>
        <label>2</label>
    </ligand>
</feature>
<feature type="binding site" evidence="6">
    <location>
        <position position="249"/>
    </location>
    <ligand>
        <name>Zn(2+)</name>
        <dbReference type="ChEBI" id="CHEBI:29105"/>
        <label>1</label>
    </ligand>
</feature>
<dbReference type="InterPro" id="IPR001261">
    <property type="entry name" value="ArgE/DapE_CS"/>
</dbReference>
<evidence type="ECO:0000256" key="6">
    <source>
        <dbReference type="PIRSR" id="PIRSR036696-2"/>
    </source>
</evidence>
<feature type="active site" evidence="5">
    <location>
        <position position="156"/>
    </location>
</feature>
<name>W1PIY5_AMBTC</name>
<dbReference type="OMA" id="FQKEPYV"/>
<dbReference type="Gene3D" id="3.40.630.10">
    <property type="entry name" value="Zn peptidases"/>
    <property type="match status" value="1"/>
</dbReference>
<evidence type="ECO:0000256" key="3">
    <source>
        <dbReference type="ARBA" id="ARBA00022801"/>
    </source>
</evidence>
<dbReference type="PROSITE" id="PS00759">
    <property type="entry name" value="ARGE_DAPE_CPG2_2"/>
    <property type="match status" value="1"/>
</dbReference>
<feature type="binding site" evidence="6">
    <location>
        <position position="154"/>
    </location>
    <ligand>
        <name>Zn(2+)</name>
        <dbReference type="ChEBI" id="CHEBI:29105"/>
        <label>1</label>
    </ligand>
</feature>
<keyword evidence="9" id="KW-1185">Reference proteome</keyword>
<dbReference type="GO" id="GO:0004046">
    <property type="term" value="F:aminoacylase activity"/>
    <property type="evidence" value="ECO:0000318"/>
    <property type="project" value="GO_Central"/>
</dbReference>
<dbReference type="Gramene" id="ERN07606">
    <property type="protein sequence ID" value="ERN07606"/>
    <property type="gene ID" value="AMTR_s00157p00064680"/>
</dbReference>
<dbReference type="GO" id="GO:0046872">
    <property type="term" value="F:metal ion binding"/>
    <property type="evidence" value="ECO:0007669"/>
    <property type="project" value="UniProtKB-KW"/>
</dbReference>
<feature type="active site" description="Proton acceptor" evidence="5">
    <location>
        <position position="221"/>
    </location>
</feature>
<dbReference type="InterPro" id="IPR052083">
    <property type="entry name" value="Aminoacylase-1_M20A"/>
</dbReference>
<comment type="subcellular location">
    <subcellularLocation>
        <location evidence="1">Cytoplasm</location>
    </subcellularLocation>
</comment>
<dbReference type="HOGENOM" id="CLU_021802_5_0_1"/>
<dbReference type="Proteomes" id="UP000017836">
    <property type="component" value="Unassembled WGS sequence"/>
</dbReference>
<feature type="transmembrane region" description="Helical" evidence="7">
    <location>
        <begin position="60"/>
        <end position="80"/>
    </location>
</feature>
<dbReference type="InterPro" id="IPR010159">
    <property type="entry name" value="N-acyl_aa_amidohydrolase"/>
</dbReference>
<dbReference type="InterPro" id="IPR002933">
    <property type="entry name" value="Peptidase_M20"/>
</dbReference>
<evidence type="ECO:0000256" key="4">
    <source>
        <dbReference type="ARBA" id="ARBA00029656"/>
    </source>
</evidence>
<organism evidence="8 9">
    <name type="scientific">Amborella trichopoda</name>
    <dbReference type="NCBI Taxonomy" id="13333"/>
    <lineage>
        <taxon>Eukaryota</taxon>
        <taxon>Viridiplantae</taxon>
        <taxon>Streptophyta</taxon>
        <taxon>Embryophyta</taxon>
        <taxon>Tracheophyta</taxon>
        <taxon>Spermatophyta</taxon>
        <taxon>Magnoliopsida</taxon>
        <taxon>Amborellales</taxon>
        <taxon>Amborellaceae</taxon>
        <taxon>Amborella</taxon>
    </lineage>
</organism>
<comment type="cofactor">
    <cofactor evidence="6">
        <name>Zn(2+)</name>
        <dbReference type="ChEBI" id="CHEBI:29105"/>
    </cofactor>
    <text evidence="6">Binds 2 Zn(2+) ions per subunit.</text>
</comment>
<dbReference type="STRING" id="13333.W1PIY5"/>
<evidence type="ECO:0000256" key="7">
    <source>
        <dbReference type="SAM" id="Phobius"/>
    </source>
</evidence>
<protein>
    <recommendedName>
        <fullName evidence="2">N-acyl-aliphatic-L-amino acid amidohydrolase</fullName>
        <ecNumber evidence="2">3.5.1.14</ecNumber>
    </recommendedName>
    <alternativeName>
        <fullName evidence="4">N-acyl-L-amino-acid amidohydrolase</fullName>
    </alternativeName>
</protein>
<dbReference type="Gene3D" id="1.10.150.900">
    <property type="match status" value="1"/>
</dbReference>
<dbReference type="FunFam" id="3.40.630.10:FF:000019">
    <property type="entry name" value="Aminoacylase 1"/>
    <property type="match status" value="1"/>
</dbReference>
<evidence type="ECO:0000256" key="1">
    <source>
        <dbReference type="ARBA" id="ARBA00004496"/>
    </source>
</evidence>
<dbReference type="PANTHER" id="PTHR45892:SF3">
    <property type="entry name" value="PUTATIVE-RELATED"/>
    <property type="match status" value="1"/>
</dbReference>
<dbReference type="EMBL" id="KI393724">
    <property type="protein sequence ID" value="ERN07606.1"/>
    <property type="molecule type" value="Genomic_DNA"/>
</dbReference>
<feature type="binding site" evidence="6">
    <location>
        <position position="187"/>
    </location>
    <ligand>
        <name>Zn(2+)</name>
        <dbReference type="ChEBI" id="CHEBI:29105"/>
        <label>1</label>
    </ligand>
</feature>
<keyword evidence="7" id="KW-0812">Transmembrane</keyword>
<dbReference type="SUPFAM" id="SSF53187">
    <property type="entry name" value="Zn-dependent exopeptidases"/>
    <property type="match status" value="1"/>
</dbReference>
<keyword evidence="7" id="KW-1133">Transmembrane helix</keyword>
<reference evidence="9" key="1">
    <citation type="journal article" date="2013" name="Science">
        <title>The Amborella genome and the evolution of flowering plants.</title>
        <authorList>
            <consortium name="Amborella Genome Project"/>
        </authorList>
    </citation>
    <scope>NUCLEOTIDE SEQUENCE [LARGE SCALE GENOMIC DNA]</scope>
</reference>
<dbReference type="FunFam" id="3.30.70.360:FF:000009">
    <property type="entry name" value="aminoacylase-1 isoform X1"/>
    <property type="match status" value="1"/>
</dbReference>
<dbReference type="eggNOG" id="KOG2275">
    <property type="taxonomic scope" value="Eukaryota"/>
</dbReference>
<dbReference type="PIRSF" id="PIRSF036696">
    <property type="entry name" value="ACY-1"/>
    <property type="match status" value="1"/>
</dbReference>
<keyword evidence="3" id="KW-0378">Hydrolase</keyword>
<dbReference type="FunFam" id="1.10.150.900:FF:000001">
    <property type="entry name" value="Aminoacylase-1, putative"/>
    <property type="match status" value="1"/>
</dbReference>
<dbReference type="GO" id="GO:0005737">
    <property type="term" value="C:cytoplasm"/>
    <property type="evidence" value="ECO:0007669"/>
    <property type="project" value="UniProtKB-SubCell"/>
</dbReference>
<dbReference type="EC" id="3.5.1.14" evidence="2"/>
<feature type="binding site" evidence="6">
    <location>
        <position position="187"/>
    </location>
    <ligand>
        <name>Zn(2+)</name>
        <dbReference type="ChEBI" id="CHEBI:29105"/>
        <label>2</label>
    </ligand>
</feature>
<dbReference type="PANTHER" id="PTHR45892">
    <property type="entry name" value="AMINOACYLASE-1"/>
    <property type="match status" value="1"/>
</dbReference>
<evidence type="ECO:0000256" key="5">
    <source>
        <dbReference type="PIRSR" id="PIRSR036696-1"/>
    </source>
</evidence>
<evidence type="ECO:0000256" key="2">
    <source>
        <dbReference type="ARBA" id="ARBA00011913"/>
    </source>
</evidence>
<proteinExistence type="predicted"/>
<dbReference type="AlphaFoldDB" id="W1PIY5"/>
<keyword evidence="6" id="KW-0862">Zinc</keyword>
<accession>W1PIY5</accession>
<sequence>MVSARALVSPVIQLPYWSEASRWNLGVLCYRRLSRSRSRSRRYTHSTMVPLQSVRTAMSALALALALLLLSLFPLLSLSLHDDHTPISRFRHYLSINTAHPEPDYPSAASFLTSQALSLSLLTKTLYFAPNKPLLLFTWPGSDPSLPSVLFNSHIDSVPAEAEKWAHPPFSATRDAHGNIYARGTQDDKCVGMQYLEAVRRLKAKSYTPTRTIHISFVPDEEIGGYDGTMKFVESKEFESLNVGFVLDEGQASPGDEYRVFYADRSPIAVILRAVGPPGHGSRMFENGAMENLMKSMEVVSGFREAQFDIVRAGLAMRSEVISVAPVYVKAGTPSPTGFVMNLQPSEVEAGYDVRLPPTADPELLRWRIANEWAPATRNMTYEIIVKGPLRDNEGRPLMTATNGSNPWWLVFQQAIHACGGKLSKPEILASTTDTRFMRQMGIPALGFSPMINTPILLHEHNEFLNENVYMRGIEVYESVISSLSSYTGYTST</sequence>
<dbReference type="NCBIfam" id="TIGR01880">
    <property type="entry name" value="Ac-peptdase-euk"/>
    <property type="match status" value="1"/>
</dbReference>
<evidence type="ECO:0000313" key="9">
    <source>
        <dbReference type="Proteomes" id="UP000017836"/>
    </source>
</evidence>
<keyword evidence="6" id="KW-0479">Metal-binding</keyword>
<feature type="binding site" evidence="6">
    <location>
        <position position="222"/>
    </location>
    <ligand>
        <name>Zn(2+)</name>
        <dbReference type="ChEBI" id="CHEBI:29105"/>
        <label>2</label>
    </ligand>
</feature>
<dbReference type="Pfam" id="PF01546">
    <property type="entry name" value="Peptidase_M20"/>
    <property type="match status" value="1"/>
</dbReference>
<gene>
    <name evidence="8" type="ORF">AMTR_s00157p00064680</name>
</gene>
<keyword evidence="7" id="KW-0472">Membrane</keyword>
<evidence type="ECO:0000313" key="8">
    <source>
        <dbReference type="EMBL" id="ERN07606.1"/>
    </source>
</evidence>